<keyword evidence="2" id="KW-1185">Reference proteome</keyword>
<dbReference type="AlphaFoldDB" id="A0A319D0Z6"/>
<proteinExistence type="predicted"/>
<evidence type="ECO:0000313" key="1">
    <source>
        <dbReference type="EMBL" id="PYH90964.1"/>
    </source>
</evidence>
<dbReference type="EMBL" id="KZ825961">
    <property type="protein sequence ID" value="PYH90964.1"/>
    <property type="molecule type" value="Genomic_DNA"/>
</dbReference>
<dbReference type="OrthoDB" id="62952at2759"/>
<dbReference type="VEuPathDB" id="FungiDB:BO71DRAFT_386560"/>
<gene>
    <name evidence="1" type="ORF">BO71DRAFT_386560</name>
</gene>
<protein>
    <submittedName>
        <fullName evidence="1">Uncharacterized protein</fullName>
    </submittedName>
</protein>
<dbReference type="Proteomes" id="UP000247810">
    <property type="component" value="Unassembled WGS sequence"/>
</dbReference>
<sequence>MPNFLSLPIKIRNDIYKRVLALPQPLHFFQDPGCPVESFIPGKPYRWLALLYINRQISEEARAALYRFNSVTFQEVENGSVLEAFINCIGHSNAGSLSHLCFDFPSTESMHGEISLREGSLQRLQLLQKECSSLAKLEILIFSRNSRLLIEQDSSSVRGVFSEINRQLGYISSLGDIIVRIYSGSPAPSVKEVLQGLGWIVLMGDK</sequence>
<dbReference type="PANTHER" id="PTHR42085:SF2">
    <property type="entry name" value="F-BOX DOMAIN-CONTAINING PROTEIN"/>
    <property type="match status" value="1"/>
</dbReference>
<reference evidence="1 2" key="1">
    <citation type="submission" date="2018-02" db="EMBL/GenBank/DDBJ databases">
        <title>The genomes of Aspergillus section Nigri reveals drivers in fungal speciation.</title>
        <authorList>
            <consortium name="DOE Joint Genome Institute"/>
            <person name="Vesth T.C."/>
            <person name="Nybo J."/>
            <person name="Theobald S."/>
            <person name="Brandl J."/>
            <person name="Frisvad J.C."/>
            <person name="Nielsen K.F."/>
            <person name="Lyhne E.K."/>
            <person name="Kogle M.E."/>
            <person name="Kuo A."/>
            <person name="Riley R."/>
            <person name="Clum A."/>
            <person name="Nolan M."/>
            <person name="Lipzen A."/>
            <person name="Salamov A."/>
            <person name="Henrissat B."/>
            <person name="Wiebenga A."/>
            <person name="De vries R.P."/>
            <person name="Grigoriev I.V."/>
            <person name="Mortensen U.H."/>
            <person name="Andersen M.R."/>
            <person name="Baker S.E."/>
        </authorList>
    </citation>
    <scope>NUCLEOTIDE SEQUENCE [LARGE SCALE GENOMIC DNA]</scope>
    <source>
        <strain evidence="1 2">CBS 707.79</strain>
    </source>
</reference>
<dbReference type="PANTHER" id="PTHR42085">
    <property type="entry name" value="F-BOX DOMAIN-CONTAINING PROTEIN"/>
    <property type="match status" value="1"/>
</dbReference>
<accession>A0A319D0Z6</accession>
<name>A0A319D0Z6_9EURO</name>
<evidence type="ECO:0000313" key="2">
    <source>
        <dbReference type="Proteomes" id="UP000247810"/>
    </source>
</evidence>
<organism evidence="1 2">
    <name type="scientific">Aspergillus ellipticus CBS 707.79</name>
    <dbReference type="NCBI Taxonomy" id="1448320"/>
    <lineage>
        <taxon>Eukaryota</taxon>
        <taxon>Fungi</taxon>
        <taxon>Dikarya</taxon>
        <taxon>Ascomycota</taxon>
        <taxon>Pezizomycotina</taxon>
        <taxon>Eurotiomycetes</taxon>
        <taxon>Eurotiomycetidae</taxon>
        <taxon>Eurotiales</taxon>
        <taxon>Aspergillaceae</taxon>
        <taxon>Aspergillus</taxon>
        <taxon>Aspergillus subgen. Circumdati</taxon>
    </lineage>
</organism>
<dbReference type="InterPro" id="IPR038883">
    <property type="entry name" value="AN11006-like"/>
</dbReference>